<dbReference type="AlphaFoldDB" id="A0A5A8E1U3"/>
<evidence type="ECO:0000313" key="3">
    <source>
        <dbReference type="EMBL" id="KAA0171429.1"/>
    </source>
</evidence>
<evidence type="ECO:0000256" key="1">
    <source>
        <dbReference type="SAM" id="MobiDB-lite"/>
    </source>
</evidence>
<accession>A0A5A8E1U3</accession>
<reference evidence="4 5" key="1">
    <citation type="submission" date="2019-07" db="EMBL/GenBank/DDBJ databases">
        <title>Genomes of Cafeteria roenbergensis.</title>
        <authorList>
            <person name="Fischer M.G."/>
            <person name="Hackl T."/>
            <person name="Roman M."/>
        </authorList>
    </citation>
    <scope>NUCLEOTIDE SEQUENCE [LARGE SCALE GENOMIC DNA]</scope>
    <source>
        <strain evidence="2 5">BVI</strain>
        <strain evidence="3 4">E4-10P</strain>
    </source>
</reference>
<evidence type="ECO:0000313" key="5">
    <source>
        <dbReference type="Proteomes" id="UP000323011"/>
    </source>
</evidence>
<feature type="compositionally biased region" description="Low complexity" evidence="1">
    <location>
        <begin position="42"/>
        <end position="54"/>
    </location>
</feature>
<sequence>MEALLDEATTLDNAILACLVQIKENMHKVGDAVLEASRSATAAAAPEQAPAAGRASRRKTMGGAARRVVRRP</sequence>
<proteinExistence type="predicted"/>
<name>A0A5A8E1U3_CAFRO</name>
<gene>
    <name evidence="3" type="ORF">FNF27_06339</name>
    <name evidence="2" type="ORF">FNF29_07773</name>
</gene>
<evidence type="ECO:0000313" key="2">
    <source>
        <dbReference type="EMBL" id="KAA0146892.1"/>
    </source>
</evidence>
<protein>
    <submittedName>
        <fullName evidence="3">Uncharacterized protein</fullName>
    </submittedName>
</protein>
<feature type="region of interest" description="Disordered" evidence="1">
    <location>
        <begin position="42"/>
        <end position="72"/>
    </location>
</feature>
<dbReference type="Proteomes" id="UP000322899">
    <property type="component" value="Unassembled WGS sequence"/>
</dbReference>
<organism evidence="3 4">
    <name type="scientific">Cafeteria roenbergensis</name>
    <name type="common">Marine flagellate</name>
    <dbReference type="NCBI Taxonomy" id="33653"/>
    <lineage>
        <taxon>Eukaryota</taxon>
        <taxon>Sar</taxon>
        <taxon>Stramenopiles</taxon>
        <taxon>Bigyra</taxon>
        <taxon>Opalozoa</taxon>
        <taxon>Bicosoecida</taxon>
        <taxon>Cafeteriaceae</taxon>
        <taxon>Cafeteria</taxon>
    </lineage>
</organism>
<dbReference type="EMBL" id="VLTO01000054">
    <property type="protein sequence ID" value="KAA0171429.1"/>
    <property type="molecule type" value="Genomic_DNA"/>
</dbReference>
<comment type="caution">
    <text evidence="3">The sequence shown here is derived from an EMBL/GenBank/DDBJ whole genome shotgun (WGS) entry which is preliminary data.</text>
</comment>
<evidence type="ECO:0000313" key="4">
    <source>
        <dbReference type="Proteomes" id="UP000322899"/>
    </source>
</evidence>
<keyword evidence="5" id="KW-1185">Reference proteome</keyword>
<dbReference type="EMBL" id="VLTN01000076">
    <property type="protein sequence ID" value="KAA0146892.1"/>
    <property type="molecule type" value="Genomic_DNA"/>
</dbReference>
<dbReference type="Proteomes" id="UP000323011">
    <property type="component" value="Unassembled WGS sequence"/>
</dbReference>